<comment type="caution">
    <text evidence="1">The sequence shown here is derived from an EMBL/GenBank/DDBJ whole genome shotgun (WGS) entry which is preliminary data.</text>
</comment>
<sequence length="87" mass="9997">MGLIPVATLLKNLLTTATHQPIRRNEATRQLQSTVQAVALTVRSISIVECAKKQALSEASMTRFSMPYQRSWKRWNAWLHARFQSDR</sequence>
<gene>
    <name evidence="1" type="ORF">N7671_20990</name>
</gene>
<evidence type="ECO:0000313" key="1">
    <source>
        <dbReference type="EMBL" id="MDH0569604.1"/>
    </source>
</evidence>
<protein>
    <recommendedName>
        <fullName evidence="3">HTH araC/xylS-type domain-containing protein</fullName>
    </recommendedName>
</protein>
<dbReference type="AlphaFoldDB" id="A0AB35L3J2"/>
<evidence type="ECO:0000313" key="2">
    <source>
        <dbReference type="Proteomes" id="UP001159292"/>
    </source>
</evidence>
<organism evidence="1 2">
    <name type="scientific">Ectopseudomonas oleovorans</name>
    <name type="common">Pseudomonas oleovorans</name>
    <dbReference type="NCBI Taxonomy" id="301"/>
    <lineage>
        <taxon>Bacteria</taxon>
        <taxon>Pseudomonadati</taxon>
        <taxon>Pseudomonadota</taxon>
        <taxon>Gammaproteobacteria</taxon>
        <taxon>Pseudomonadales</taxon>
        <taxon>Pseudomonadaceae</taxon>
        <taxon>Ectopseudomonas</taxon>
    </lineage>
</organism>
<name>A0AB35L3J2_ECTOL</name>
<dbReference type="RefSeq" id="WP_279871530.1">
    <property type="nucleotide sequence ID" value="NZ_JAOEDG010000110.1"/>
</dbReference>
<dbReference type="Proteomes" id="UP001159292">
    <property type="component" value="Unassembled WGS sequence"/>
</dbReference>
<accession>A0AB35L3J2</accession>
<reference evidence="1" key="1">
    <citation type="submission" date="2022-09" db="EMBL/GenBank/DDBJ databases">
        <title>Intensive care unit water sources are persistently colonized with multi-drug resistant bacteria and are the site of extensive horizontal gene transfer of antibiotic resistance genes.</title>
        <authorList>
            <person name="Diorio-Toth L."/>
        </authorList>
    </citation>
    <scope>NUCLEOTIDE SEQUENCE</scope>
    <source>
        <strain evidence="1">GD04000</strain>
    </source>
</reference>
<evidence type="ECO:0008006" key="3">
    <source>
        <dbReference type="Google" id="ProtNLM"/>
    </source>
</evidence>
<proteinExistence type="predicted"/>
<dbReference type="EMBL" id="JAOEET010000111">
    <property type="protein sequence ID" value="MDH0569604.1"/>
    <property type="molecule type" value="Genomic_DNA"/>
</dbReference>
<feature type="non-terminal residue" evidence="1">
    <location>
        <position position="87"/>
    </location>
</feature>